<evidence type="ECO:0000313" key="1">
    <source>
        <dbReference type="EMBL" id="CAH3025364.1"/>
    </source>
</evidence>
<dbReference type="EMBL" id="CALNXI010000349">
    <property type="protein sequence ID" value="CAH3025364.1"/>
    <property type="molecule type" value="Genomic_DNA"/>
</dbReference>
<proteinExistence type="predicted"/>
<protein>
    <submittedName>
        <fullName evidence="1">Uncharacterized protein</fullName>
    </submittedName>
</protein>
<evidence type="ECO:0000313" key="2">
    <source>
        <dbReference type="Proteomes" id="UP001159427"/>
    </source>
</evidence>
<reference evidence="1 2" key="1">
    <citation type="submission" date="2022-05" db="EMBL/GenBank/DDBJ databases">
        <authorList>
            <consortium name="Genoscope - CEA"/>
            <person name="William W."/>
        </authorList>
    </citation>
    <scope>NUCLEOTIDE SEQUENCE [LARGE SCALE GENOMIC DNA]</scope>
</reference>
<name>A0ABN8M980_9CNID</name>
<sequence>MATASGSEEYKKLKQKVIEQKRRHGEVSPDDMYKLAALLARWAVRERLPICLLCRKLNSKPEGLGHVIPHSILKEAGRHEFFDHVRGAEGGVSNFGYYAFCKVCEQVFQRGEDYFNPEFFKPFLANVDGKIEKNVKTDRFPWLYHCLISIIWRLLCFIPYENSTCIRIQALEYLRNYLLNWEKETGKIDARVKLFLFAPNCEIDEMLKGNEVNRRFFYELFTGAIFQSPPDLPKVLPVWFFCGPLHVCMLYGSVETVTAVCSSIKGLEDTLLTTKTNKFTIEDKKTRIFPTHYYELVVDFGTANVSATTRLPSAGKKANNTSPVLQGAYCHLLPRDVSYDRKLNIFCFSEDRFEKKGDHRRGAFCITEVKRKGNNEKIVFVAILGGLTNGGECAMGLNVNSDGTVEYMKGVKIPPNVVGVDLSVPPFKDAVEKLLQDFKVVG</sequence>
<keyword evidence="2" id="KW-1185">Reference proteome</keyword>
<comment type="caution">
    <text evidence="1">The sequence shown here is derived from an EMBL/GenBank/DDBJ whole genome shotgun (WGS) entry which is preliminary data.</text>
</comment>
<organism evidence="1 2">
    <name type="scientific">Porites evermanni</name>
    <dbReference type="NCBI Taxonomy" id="104178"/>
    <lineage>
        <taxon>Eukaryota</taxon>
        <taxon>Metazoa</taxon>
        <taxon>Cnidaria</taxon>
        <taxon>Anthozoa</taxon>
        <taxon>Hexacorallia</taxon>
        <taxon>Scleractinia</taxon>
        <taxon>Fungiina</taxon>
        <taxon>Poritidae</taxon>
        <taxon>Porites</taxon>
    </lineage>
</organism>
<gene>
    <name evidence="1" type="ORF">PEVE_00025855</name>
</gene>
<accession>A0ABN8M980</accession>
<dbReference type="Proteomes" id="UP001159427">
    <property type="component" value="Unassembled WGS sequence"/>
</dbReference>